<organism evidence="2 3">
    <name type="scientific">Ophiophagus hannah</name>
    <name type="common">King cobra</name>
    <name type="synonym">Naja hannah</name>
    <dbReference type="NCBI Taxonomy" id="8665"/>
    <lineage>
        <taxon>Eukaryota</taxon>
        <taxon>Metazoa</taxon>
        <taxon>Chordata</taxon>
        <taxon>Craniata</taxon>
        <taxon>Vertebrata</taxon>
        <taxon>Euteleostomi</taxon>
        <taxon>Lepidosauria</taxon>
        <taxon>Squamata</taxon>
        <taxon>Bifurcata</taxon>
        <taxon>Unidentata</taxon>
        <taxon>Episquamata</taxon>
        <taxon>Toxicofera</taxon>
        <taxon>Serpentes</taxon>
        <taxon>Colubroidea</taxon>
        <taxon>Elapidae</taxon>
        <taxon>Elapinae</taxon>
        <taxon>Ophiophagus</taxon>
    </lineage>
</organism>
<evidence type="ECO:0000256" key="1">
    <source>
        <dbReference type="SAM" id="MobiDB-lite"/>
    </source>
</evidence>
<dbReference type="Proteomes" id="UP000018936">
    <property type="component" value="Unassembled WGS sequence"/>
</dbReference>
<gene>
    <name evidence="2" type="ORF">L345_07914</name>
</gene>
<feature type="region of interest" description="Disordered" evidence="1">
    <location>
        <begin position="164"/>
        <end position="187"/>
    </location>
</feature>
<proteinExistence type="predicted"/>
<protein>
    <submittedName>
        <fullName evidence="2">Uncharacterized protein</fullName>
    </submittedName>
</protein>
<feature type="compositionally biased region" description="Basic and acidic residues" evidence="1">
    <location>
        <begin position="53"/>
        <end position="69"/>
    </location>
</feature>
<sequence length="187" mass="20988">MTKVGLELTLAFIPKAGLELNFSHLLAWEHQPFKTFALIFCLYPSTHLSFESSSHHRSERRDSEEEKPGVQKVCRRSQNLQEPSGTFLLSIPSLIKGKMNDVSQSRLHPGKADKSFLALGGVVYFRYKVEEPTLSEDVSVFMLLAWLNAEGARNAVPTKVLTPLHSARGSNRRTADLSDQQAQRLSH</sequence>
<accession>V8NWG9</accession>
<keyword evidence="3" id="KW-1185">Reference proteome</keyword>
<feature type="compositionally biased region" description="Polar residues" evidence="1">
    <location>
        <begin position="177"/>
        <end position="187"/>
    </location>
</feature>
<evidence type="ECO:0000313" key="2">
    <source>
        <dbReference type="EMBL" id="ETE66316.1"/>
    </source>
</evidence>
<reference evidence="2 3" key="1">
    <citation type="journal article" date="2013" name="Proc. Natl. Acad. Sci. U.S.A.">
        <title>The king cobra genome reveals dynamic gene evolution and adaptation in the snake venom system.</title>
        <authorList>
            <person name="Vonk F.J."/>
            <person name="Casewell N.R."/>
            <person name="Henkel C.V."/>
            <person name="Heimberg A.M."/>
            <person name="Jansen H.J."/>
            <person name="McCleary R.J."/>
            <person name="Kerkkamp H.M."/>
            <person name="Vos R.A."/>
            <person name="Guerreiro I."/>
            <person name="Calvete J.J."/>
            <person name="Wuster W."/>
            <person name="Woods A.E."/>
            <person name="Logan J.M."/>
            <person name="Harrison R.A."/>
            <person name="Castoe T.A."/>
            <person name="de Koning A.P."/>
            <person name="Pollock D.D."/>
            <person name="Yandell M."/>
            <person name="Calderon D."/>
            <person name="Renjifo C."/>
            <person name="Currier R.B."/>
            <person name="Salgado D."/>
            <person name="Pla D."/>
            <person name="Sanz L."/>
            <person name="Hyder A.S."/>
            <person name="Ribeiro J.M."/>
            <person name="Arntzen J.W."/>
            <person name="van den Thillart G.E."/>
            <person name="Boetzer M."/>
            <person name="Pirovano W."/>
            <person name="Dirks R.P."/>
            <person name="Spaink H.P."/>
            <person name="Duboule D."/>
            <person name="McGlinn E."/>
            <person name="Kini R.M."/>
            <person name="Richardson M.K."/>
        </authorList>
    </citation>
    <scope>NUCLEOTIDE SEQUENCE</scope>
    <source>
        <tissue evidence="2">Blood</tissue>
    </source>
</reference>
<dbReference type="EMBL" id="AZIM01001595">
    <property type="protein sequence ID" value="ETE66316.1"/>
    <property type="molecule type" value="Genomic_DNA"/>
</dbReference>
<evidence type="ECO:0000313" key="3">
    <source>
        <dbReference type="Proteomes" id="UP000018936"/>
    </source>
</evidence>
<name>V8NWG9_OPHHA</name>
<comment type="caution">
    <text evidence="2">The sequence shown here is derived from an EMBL/GenBank/DDBJ whole genome shotgun (WGS) entry which is preliminary data.</text>
</comment>
<feature type="region of interest" description="Disordered" evidence="1">
    <location>
        <begin position="53"/>
        <end position="73"/>
    </location>
</feature>
<dbReference type="AlphaFoldDB" id="V8NWG9"/>
<feature type="non-terminal residue" evidence="2">
    <location>
        <position position="1"/>
    </location>
</feature>